<organism evidence="1 2">
    <name type="scientific">Acetobacter pasteurianus subsp. pasteurianus</name>
    <dbReference type="NCBI Taxonomy" id="481145"/>
    <lineage>
        <taxon>Bacteria</taxon>
        <taxon>Pseudomonadati</taxon>
        <taxon>Pseudomonadota</taxon>
        <taxon>Alphaproteobacteria</taxon>
        <taxon>Acetobacterales</taxon>
        <taxon>Acetobacteraceae</taxon>
        <taxon>Acetobacter</taxon>
    </lineage>
</organism>
<proteinExistence type="predicted"/>
<name>A0AAC9SSA2_ACEPA</name>
<sequence>MKKRWAIPLIILMQVYAPSVRADSRSALLDGQPYLDFARIVRNINFADYYASLDSLPYSLQPLNKAYEASKNGDTIFVPKASWPWSNEMFSDAKGKSVLFYLLGQAHSGNAPDGSAPPSYITPHSVTEGFWNGSVNLQKSIPLEHNHSSNNNWDYNPLLNINYEVNDVYQQISCPFWCGRLDVPGLLVHAREGVNSKASSVPIIASLDTYGSGGFFANSVALKTYTNNYGINASWGIDIRSTDYSGVEPHDDGRSPGGYSLIGEETDLQASGQDTPNIQYVPFGYRRFYHLGGGISDTNEASWGQNTCAYSVGTRVIMPEYTSQGQPILDPWGHQLRGVFKVRRVKNPCSQKSWGALGKTGLSIPEKWVREAGKIQEWTQQPDKTYVLRDIQPALPPVEDGDVEWEWGEDENATIGTGILLDGVSVRENISKGQPGAQYGAGMYLRGSFLDAAIDLSAMECGIQINDLASGKNKYIPQTKCASIRTPVNIPIDFSANSTNNAMAARSQNQHTLGYYDQDKSLEYKSFSKKNFTIKDNGGVVLNKMTKKEIQNISSPDDGEIVFDTTDSVLVIYINKKWHKINLGSTL</sequence>
<dbReference type="RefSeq" id="WP_157666427.1">
    <property type="nucleotide sequence ID" value="NZ_CP021922.1"/>
</dbReference>
<evidence type="ECO:0000313" key="2">
    <source>
        <dbReference type="Proteomes" id="UP000196816"/>
    </source>
</evidence>
<protein>
    <submittedName>
        <fullName evidence="1">Uncharacterized protein</fullName>
    </submittedName>
</protein>
<evidence type="ECO:0000313" key="1">
    <source>
        <dbReference type="EMBL" id="ASC06468.1"/>
    </source>
</evidence>
<dbReference type="Proteomes" id="UP000196816">
    <property type="component" value="Chromosome"/>
</dbReference>
<reference evidence="1 2" key="1">
    <citation type="submission" date="2017-06" db="EMBL/GenBank/DDBJ databases">
        <title>Genome sequence of Acetobacter pasteurianus subsp. pasteurianus strain SRCM101468.</title>
        <authorList>
            <person name="Cho S.H."/>
        </authorList>
    </citation>
    <scope>NUCLEOTIDE SEQUENCE [LARGE SCALE GENOMIC DNA]</scope>
    <source>
        <strain evidence="1 2">SRCM101468</strain>
    </source>
</reference>
<gene>
    <name evidence="1" type="ORF">S101468_02245</name>
</gene>
<accession>A0AAC9SSA2</accession>
<dbReference type="EMBL" id="CP021922">
    <property type="protein sequence ID" value="ASC06468.1"/>
    <property type="molecule type" value="Genomic_DNA"/>
</dbReference>
<dbReference type="AlphaFoldDB" id="A0AAC9SSA2"/>